<dbReference type="GO" id="GO:0005829">
    <property type="term" value="C:cytosol"/>
    <property type="evidence" value="ECO:0007669"/>
    <property type="project" value="TreeGrafter"/>
</dbReference>
<evidence type="ECO:0000259" key="2">
    <source>
        <dbReference type="Pfam" id="PF04851"/>
    </source>
</evidence>
<dbReference type="InterPro" id="IPR050742">
    <property type="entry name" value="Helicase_Restrict-Modif_Enz"/>
</dbReference>
<proteinExistence type="predicted"/>
<evidence type="ECO:0000313" key="3">
    <source>
        <dbReference type="EMBL" id="CAC9933847.1"/>
    </source>
</evidence>
<organism evidence="3 4">
    <name type="scientific">Aedoeadaptatus nemausensis</name>
    <dbReference type="NCBI Taxonomy" id="2582829"/>
    <lineage>
        <taxon>Bacteria</taxon>
        <taxon>Bacillati</taxon>
        <taxon>Bacillota</taxon>
        <taxon>Tissierellia</taxon>
        <taxon>Tissierellales</taxon>
        <taxon>Peptoniphilaceae</taxon>
        <taxon>Aedoeadaptatus</taxon>
    </lineage>
</organism>
<sequence>MEVSGMPNKTGKGYVDYVLYGKNGLPLAVVEAKKSSKHPGEGRHQARLYAERLEARYGRRPFTFTTNGFEIHFTDDVSEWKVSGFYSAGDLERLMNRRGLSRPLTGEQPDESIAGRAYQLMAIKAVRERFEESRPSALIVMATGTGKTRTAASIVDIMMRANRATRILFLADRVALVKQAMRTFNQVLPRSFHRFFK</sequence>
<dbReference type="GO" id="GO:0003677">
    <property type="term" value="F:DNA binding"/>
    <property type="evidence" value="ECO:0007669"/>
    <property type="project" value="UniProtKB-KW"/>
</dbReference>
<dbReference type="Proteomes" id="UP000586454">
    <property type="component" value="Unassembled WGS sequence"/>
</dbReference>
<dbReference type="EMBL" id="CAIJCS010000022">
    <property type="protein sequence ID" value="CAC9933847.1"/>
    <property type="molecule type" value="Genomic_DNA"/>
</dbReference>
<evidence type="ECO:0000313" key="4">
    <source>
        <dbReference type="Proteomes" id="UP000586454"/>
    </source>
</evidence>
<dbReference type="Pfam" id="PF04313">
    <property type="entry name" value="HSDR_N"/>
    <property type="match status" value="1"/>
</dbReference>
<dbReference type="AlphaFoldDB" id="A0A6V6Y699"/>
<evidence type="ECO:0000259" key="1">
    <source>
        <dbReference type="Pfam" id="PF04313"/>
    </source>
</evidence>
<dbReference type="Gene3D" id="3.40.50.300">
    <property type="entry name" value="P-loop containing nucleotide triphosphate hydrolases"/>
    <property type="match status" value="1"/>
</dbReference>
<name>A0A6V6Y699_9FIRM</name>
<dbReference type="PANTHER" id="PTHR47396">
    <property type="entry name" value="TYPE I RESTRICTION ENZYME ECOKI R PROTEIN"/>
    <property type="match status" value="1"/>
</dbReference>
<dbReference type="Gene3D" id="3.90.1570.30">
    <property type="match status" value="1"/>
</dbReference>
<dbReference type="Pfam" id="PF04851">
    <property type="entry name" value="ResIII"/>
    <property type="match status" value="1"/>
</dbReference>
<reference evidence="3 4" key="1">
    <citation type="submission" date="2020-06" db="EMBL/GenBank/DDBJ databases">
        <authorList>
            <person name="Criscuolo A."/>
        </authorList>
    </citation>
    <scope>NUCLEOTIDE SEQUENCE [LARGE SCALE GENOMIC DNA]</scope>
    <source>
        <strain evidence="3">1804121828</strain>
    </source>
</reference>
<dbReference type="GO" id="GO:0009307">
    <property type="term" value="P:DNA restriction-modification system"/>
    <property type="evidence" value="ECO:0007669"/>
    <property type="project" value="UniProtKB-KW"/>
</dbReference>
<protein>
    <submittedName>
        <fullName evidence="3">Uncharacterized protein</fullName>
    </submittedName>
</protein>
<dbReference type="SUPFAM" id="SSF52540">
    <property type="entry name" value="P-loop containing nucleoside triphosphate hydrolases"/>
    <property type="match status" value="1"/>
</dbReference>
<dbReference type="InterPro" id="IPR006935">
    <property type="entry name" value="Helicase/UvrB_N"/>
</dbReference>
<feature type="domain" description="Helicase/UvrB N-terminal" evidence="2">
    <location>
        <begin position="114"/>
        <end position="191"/>
    </location>
</feature>
<dbReference type="GO" id="GO:0005524">
    <property type="term" value="F:ATP binding"/>
    <property type="evidence" value="ECO:0007669"/>
    <property type="project" value="UniProtKB-KW"/>
</dbReference>
<dbReference type="PANTHER" id="PTHR47396:SF1">
    <property type="entry name" value="ATP-DEPENDENT HELICASE IRC3-RELATED"/>
    <property type="match status" value="1"/>
</dbReference>
<dbReference type="GO" id="GO:0009035">
    <property type="term" value="F:type I site-specific deoxyribonuclease activity"/>
    <property type="evidence" value="ECO:0007669"/>
    <property type="project" value="UniProtKB-EC"/>
</dbReference>
<gene>
    <name evidence="3" type="ORF">PEPNEM18_01301</name>
</gene>
<dbReference type="InterPro" id="IPR027417">
    <property type="entry name" value="P-loop_NTPase"/>
</dbReference>
<dbReference type="InterPro" id="IPR007409">
    <property type="entry name" value="Restrct_endonuc_type1_HsdR_N"/>
</dbReference>
<accession>A0A6V6Y699</accession>
<keyword evidence="4" id="KW-1185">Reference proteome</keyword>
<comment type="caution">
    <text evidence="3">The sequence shown here is derived from an EMBL/GenBank/DDBJ whole genome shotgun (WGS) entry which is preliminary data.</text>
</comment>
<feature type="domain" description="Restriction endonuclease type I HsdR N-terminal" evidence="1">
    <location>
        <begin position="9"/>
        <end position="78"/>
    </location>
</feature>